<comment type="caution">
    <text evidence="2">The sequence shown here is derived from an EMBL/GenBank/DDBJ whole genome shotgun (WGS) entry which is preliminary data.</text>
</comment>
<dbReference type="AlphaFoldDB" id="A0A1G2Q1N7"/>
<keyword evidence="1" id="KW-0472">Membrane</keyword>
<evidence type="ECO:0008006" key="4">
    <source>
        <dbReference type="Google" id="ProtNLM"/>
    </source>
</evidence>
<keyword evidence="1" id="KW-1133">Transmembrane helix</keyword>
<name>A0A1G2Q1N7_9BACT</name>
<feature type="transmembrane region" description="Helical" evidence="1">
    <location>
        <begin position="21"/>
        <end position="41"/>
    </location>
</feature>
<gene>
    <name evidence="2" type="ORF">A2226_01600</name>
</gene>
<organism evidence="2 3">
    <name type="scientific">Candidatus Veblenbacteria bacterium RIFOXYA2_FULL_43_9</name>
    <dbReference type="NCBI Taxonomy" id="1802425"/>
    <lineage>
        <taxon>Bacteria</taxon>
        <taxon>Candidatus Vebleniibacteriota</taxon>
    </lineage>
</organism>
<reference evidence="2 3" key="1">
    <citation type="journal article" date="2016" name="Nat. Commun.">
        <title>Thousands of microbial genomes shed light on interconnected biogeochemical processes in an aquifer system.</title>
        <authorList>
            <person name="Anantharaman K."/>
            <person name="Brown C.T."/>
            <person name="Hug L.A."/>
            <person name="Sharon I."/>
            <person name="Castelle C.J."/>
            <person name="Probst A.J."/>
            <person name="Thomas B.C."/>
            <person name="Singh A."/>
            <person name="Wilkins M.J."/>
            <person name="Karaoz U."/>
            <person name="Brodie E.L."/>
            <person name="Williams K.H."/>
            <person name="Hubbard S.S."/>
            <person name="Banfield J.F."/>
        </authorList>
    </citation>
    <scope>NUCLEOTIDE SEQUENCE [LARGE SCALE GENOMIC DNA]</scope>
</reference>
<evidence type="ECO:0000313" key="3">
    <source>
        <dbReference type="Proteomes" id="UP000178936"/>
    </source>
</evidence>
<evidence type="ECO:0000313" key="2">
    <source>
        <dbReference type="EMBL" id="OHA54486.1"/>
    </source>
</evidence>
<evidence type="ECO:0000256" key="1">
    <source>
        <dbReference type="SAM" id="Phobius"/>
    </source>
</evidence>
<protein>
    <recommendedName>
        <fullName evidence="4">Baseplate protein J-like domain-containing protein</fullName>
    </recommendedName>
</protein>
<dbReference type="Proteomes" id="UP000178936">
    <property type="component" value="Unassembled WGS sequence"/>
</dbReference>
<proteinExistence type="predicted"/>
<keyword evidence="1" id="KW-0812">Transmembrane</keyword>
<dbReference type="EMBL" id="MHTB01000046">
    <property type="protein sequence ID" value="OHA54486.1"/>
    <property type="molecule type" value="Genomic_DNA"/>
</dbReference>
<sequence>MARTINTSANKLGAARPMKRIIISFLIAVVAIASLVLYYALARATITLVVAPDSMVMETTLELKQYGDDGVAGTIMETELIQSKNFYASPSGELEEKASGTVTFVSSYSAPQTLIATTRLVSPQGVLFRLTKTITVPANGRLENVPVVADQAGEASAIPPSRFTIPGLRAALQEMIYAESIEPMRRLAKPGSTEILPLDLDQARKSLTDILVPQALAKLREQLPEDQRNLNVVYKSETTKAESDVPAGSKNNQFNYTVTVKVTAVFYNPDQLREQAMVKLQSDLSSGRKILNLEPESLAVSIDSVAGDLTSSLLKVKFLAQVIITDPNLVFAKSDLLGRTPAEVQNYFQGIPGVKEVKIELTPFWVKSVPTVDNHINLKLE</sequence>
<accession>A0A1G2Q1N7</accession>